<dbReference type="AlphaFoldDB" id="A0A5C6BSG0"/>
<keyword evidence="2" id="KW-0472">Membrane</keyword>
<feature type="transmembrane region" description="Helical" evidence="2">
    <location>
        <begin position="186"/>
        <end position="208"/>
    </location>
</feature>
<dbReference type="RefSeq" id="WP_146407111.1">
    <property type="nucleotide sequence ID" value="NZ_SJPU01000002.1"/>
</dbReference>
<keyword evidence="4" id="KW-1185">Reference proteome</keyword>
<evidence type="ECO:0000256" key="2">
    <source>
        <dbReference type="SAM" id="Phobius"/>
    </source>
</evidence>
<evidence type="ECO:0000256" key="1">
    <source>
        <dbReference type="SAM" id="MobiDB-lite"/>
    </source>
</evidence>
<dbReference type="OrthoDB" id="282910at2"/>
<gene>
    <name evidence="3" type="ORF">Poly21_23650</name>
</gene>
<dbReference type="PROSITE" id="PS51257">
    <property type="entry name" value="PROKAR_LIPOPROTEIN"/>
    <property type="match status" value="1"/>
</dbReference>
<keyword evidence="2" id="KW-1133">Transmembrane helix</keyword>
<accession>A0A5C6BSG0</accession>
<reference evidence="3 4" key="1">
    <citation type="journal article" date="2020" name="Antonie Van Leeuwenhoek">
        <title>Rhodopirellula heiligendammensis sp. nov., Rhodopirellula pilleata sp. nov., and Rhodopirellula solitaria sp. nov. isolated from natural or artificial marine surfaces in Northern Germany and California, USA, and emended description of the genus Rhodopirellula.</title>
        <authorList>
            <person name="Kallscheuer N."/>
            <person name="Wiegand S."/>
            <person name="Jogler M."/>
            <person name="Boedeker C."/>
            <person name="Peeters S.H."/>
            <person name="Rast P."/>
            <person name="Heuer A."/>
            <person name="Jetten M.S.M."/>
            <person name="Rohde M."/>
            <person name="Jogler C."/>
        </authorList>
    </citation>
    <scope>NUCLEOTIDE SEQUENCE [LARGE SCALE GENOMIC DNA]</scope>
    <source>
        <strain evidence="3 4">Poly21</strain>
    </source>
</reference>
<name>A0A5C6BSG0_9BACT</name>
<feature type="region of interest" description="Disordered" evidence="1">
    <location>
        <begin position="25"/>
        <end position="44"/>
    </location>
</feature>
<organism evidence="3 4">
    <name type="scientific">Allorhodopirellula heiligendammensis</name>
    <dbReference type="NCBI Taxonomy" id="2714739"/>
    <lineage>
        <taxon>Bacteria</taxon>
        <taxon>Pseudomonadati</taxon>
        <taxon>Planctomycetota</taxon>
        <taxon>Planctomycetia</taxon>
        <taxon>Pirellulales</taxon>
        <taxon>Pirellulaceae</taxon>
        <taxon>Allorhodopirellula</taxon>
    </lineage>
</organism>
<dbReference type="Proteomes" id="UP000319908">
    <property type="component" value="Unassembled WGS sequence"/>
</dbReference>
<dbReference type="EMBL" id="SJPU01000002">
    <property type="protein sequence ID" value="TWU15173.1"/>
    <property type="molecule type" value="Genomic_DNA"/>
</dbReference>
<evidence type="ECO:0000313" key="3">
    <source>
        <dbReference type="EMBL" id="TWU15173.1"/>
    </source>
</evidence>
<comment type="caution">
    <text evidence="3">The sequence shown here is derived from an EMBL/GenBank/DDBJ whole genome shotgun (WGS) entry which is preliminary data.</text>
</comment>
<protein>
    <submittedName>
        <fullName evidence="3">Uncharacterized protein</fullName>
    </submittedName>
</protein>
<proteinExistence type="predicted"/>
<evidence type="ECO:0000313" key="4">
    <source>
        <dbReference type="Proteomes" id="UP000319908"/>
    </source>
</evidence>
<keyword evidence="2" id="KW-0812">Transmembrane</keyword>
<sequence>MKTSTSRTTVVAGLVFTLACCGATTRADAPKTDPSSAQLTDESSTLSVAPLDHIDYPLDRPSWIEEHRVPTPPSDGADLLISVGSGPAASPEAASEMMDVMARGAVENYLEQIAQDGPEVIPAERFDVDMDWVRDELISRRYEGTVGIGDDVQYESVCLLRISDEQQQKLSRSIQNYQLEGRLSTVGAIALIGFAGLLSGSVGLGWLASRQRPRAAA</sequence>
<feature type="compositionally biased region" description="Polar residues" evidence="1">
    <location>
        <begin position="33"/>
        <end position="44"/>
    </location>
</feature>